<gene>
    <name evidence="3" type="ORF">FGO68_gene8290</name>
</gene>
<comment type="caution">
    <text evidence="3">The sequence shown here is derived from an EMBL/GenBank/DDBJ whole genome shotgun (WGS) entry which is preliminary data.</text>
</comment>
<keyword evidence="4" id="KW-1185">Reference proteome</keyword>
<feature type="compositionally biased region" description="Polar residues" evidence="1">
    <location>
        <begin position="57"/>
        <end position="66"/>
    </location>
</feature>
<feature type="compositionally biased region" description="Basic and acidic residues" evidence="1">
    <location>
        <begin position="67"/>
        <end position="78"/>
    </location>
</feature>
<dbReference type="AlphaFoldDB" id="A0A8J8NP68"/>
<accession>A0A8J8NP68</accession>
<sequence>MFGRGHSMQQEHFNHSGGMDDKHYQMMLQLSLGMLASCYMISMFNYLFFQARLENRGNNAQESSEQQMEREAAQEGKK</sequence>
<protein>
    <submittedName>
        <fullName evidence="3">Uncharacterized protein</fullName>
    </submittedName>
</protein>
<feature type="region of interest" description="Disordered" evidence="1">
    <location>
        <begin position="57"/>
        <end position="78"/>
    </location>
</feature>
<keyword evidence="2" id="KW-1133">Transmembrane helix</keyword>
<evidence type="ECO:0000256" key="1">
    <source>
        <dbReference type="SAM" id="MobiDB-lite"/>
    </source>
</evidence>
<evidence type="ECO:0000313" key="3">
    <source>
        <dbReference type="EMBL" id="TNV77695.1"/>
    </source>
</evidence>
<dbReference type="Proteomes" id="UP000785679">
    <property type="component" value="Unassembled WGS sequence"/>
</dbReference>
<proteinExistence type="predicted"/>
<keyword evidence="2" id="KW-0472">Membrane</keyword>
<evidence type="ECO:0000256" key="2">
    <source>
        <dbReference type="SAM" id="Phobius"/>
    </source>
</evidence>
<feature type="transmembrane region" description="Helical" evidence="2">
    <location>
        <begin position="26"/>
        <end position="49"/>
    </location>
</feature>
<reference evidence="3" key="1">
    <citation type="submission" date="2019-06" db="EMBL/GenBank/DDBJ databases">
        <authorList>
            <person name="Zheng W."/>
        </authorList>
    </citation>
    <scope>NUCLEOTIDE SEQUENCE</scope>
    <source>
        <strain evidence="3">QDHG01</strain>
    </source>
</reference>
<organism evidence="3 4">
    <name type="scientific">Halteria grandinella</name>
    <dbReference type="NCBI Taxonomy" id="5974"/>
    <lineage>
        <taxon>Eukaryota</taxon>
        <taxon>Sar</taxon>
        <taxon>Alveolata</taxon>
        <taxon>Ciliophora</taxon>
        <taxon>Intramacronucleata</taxon>
        <taxon>Spirotrichea</taxon>
        <taxon>Stichotrichia</taxon>
        <taxon>Sporadotrichida</taxon>
        <taxon>Halteriidae</taxon>
        <taxon>Halteria</taxon>
    </lineage>
</organism>
<keyword evidence="2" id="KW-0812">Transmembrane</keyword>
<evidence type="ECO:0000313" key="4">
    <source>
        <dbReference type="Proteomes" id="UP000785679"/>
    </source>
</evidence>
<dbReference type="EMBL" id="RRYP01011491">
    <property type="protein sequence ID" value="TNV77695.1"/>
    <property type="molecule type" value="Genomic_DNA"/>
</dbReference>
<name>A0A8J8NP68_HALGN</name>